<dbReference type="InterPro" id="IPR056884">
    <property type="entry name" value="NPHP3-like_N"/>
</dbReference>
<evidence type="ECO:0000259" key="3">
    <source>
        <dbReference type="Pfam" id="PF24883"/>
    </source>
</evidence>
<dbReference type="Gene3D" id="3.40.50.300">
    <property type="entry name" value="P-loop containing nucleotide triphosphate hydrolases"/>
    <property type="match status" value="1"/>
</dbReference>
<gene>
    <name evidence="4" type="ORF">THAR02_04551</name>
</gene>
<dbReference type="InterPro" id="IPR027417">
    <property type="entry name" value="P-loop_NTPase"/>
</dbReference>
<dbReference type="Pfam" id="PF24883">
    <property type="entry name" value="NPHP3_N"/>
    <property type="match status" value="1"/>
</dbReference>
<evidence type="ECO:0000259" key="2">
    <source>
        <dbReference type="Pfam" id="PF23239"/>
    </source>
</evidence>
<dbReference type="Proteomes" id="UP000034112">
    <property type="component" value="Unassembled WGS sequence"/>
</dbReference>
<dbReference type="GO" id="GO:0009116">
    <property type="term" value="P:nucleoside metabolic process"/>
    <property type="evidence" value="ECO:0007669"/>
    <property type="project" value="InterPro"/>
</dbReference>
<proteinExistence type="predicted"/>
<keyword evidence="1" id="KW-0677">Repeat</keyword>
<feature type="domain" description="Nephrocystin 3-like N-terminal" evidence="3">
    <location>
        <begin position="400"/>
        <end position="561"/>
    </location>
</feature>
<dbReference type="SUPFAM" id="SSF53167">
    <property type="entry name" value="Purine and uridine phosphorylases"/>
    <property type="match status" value="1"/>
</dbReference>
<accession>A0A0G0AEA1</accession>
<dbReference type="PANTHER" id="PTHR46082:SF11">
    <property type="entry name" value="AAA+ ATPASE DOMAIN-CONTAINING PROTEIN-RELATED"/>
    <property type="match status" value="1"/>
</dbReference>
<dbReference type="InterPro" id="IPR053137">
    <property type="entry name" value="NLR-like"/>
</dbReference>
<dbReference type="Gene3D" id="3.40.50.1580">
    <property type="entry name" value="Nucleoside phosphorylase domain"/>
    <property type="match status" value="1"/>
</dbReference>
<dbReference type="OrthoDB" id="163438at2759"/>
<sequence>MSNPNDYTVGWICAIHTEYVAARAVLDEIHEGPEAVSTNDSNNYTLGRIGKHNIVIAVLPDGEYGISSAARVAADLSHSFPNVRFGLLVGIGGGAPSRKHDIRLGDVVVSSPGSSNGVSHSGVFQYDFGKTVQGQSFQTTGFLNQPPFLLRAAVTGVKAKYEEEGHRIKANIGAILDKNPRLRKKYQQPDPSSDRLYHSYIYHPTNEERDCAMSCGNTLSSLILRPERGEYEDDPMIHYGLVASANQLVEDAVLRDKLATEKDVKCFETEAAGLMNHFPCLVIRGICDYSDSHKNEEWRGYAAMVAAVYTKDLLHQIAPNRVEAEKKIGDLLSDYRDIAREHRDVAKEHRDIVMEDIQTQEEERRRQEEESCHQLFRLTSHDRDVTYEWYKDRVEKRVENTCLWFLQHERFQTWLGQDSGPLLVSADPGCGKSVLAKYLVDEVLSQSESTICYFFFKDQDQNTVRHALCALLHQLFTQKPCLIKYAVKEYRKDGPGLTNSTKSLWHILQDATRDPQAESVIIVLDALDECKESELPDLIRYVESQFRSDQCGKLRYLLTCRPYEAIMSKFFDLKGAFPEIHIPGEEESEAISHEIDHVIQHRLNQLSKTKSLSTDITEYLKMRLQDTPHRTYLWVYLIFDYLEKEDFKKTLKGVESTLIALPQSVNEAYERILSKSKDDQMVRKVLMIIFGAERPLKLEHMNQVVNFDISSSTIDYETEEDFGSRLRSWCGTTEAAALPADAPMDVVDGLNELATGIGEYFFQVDEEPEYGDDAVLVFEFAMGIAQMAIYSMPQGHPDQAAMLSNYENHKGPQLDPTDQLDSIFDESREILETTPRYHPDREKLLQCLAGHLRERPLRTTFLSDYFEAIAILGEIVALEIV</sequence>
<comment type="caution">
    <text evidence="4">The sequence shown here is derived from an EMBL/GenBank/DDBJ whole genome shotgun (WGS) entry which is preliminary data.</text>
</comment>
<dbReference type="GO" id="GO:0003824">
    <property type="term" value="F:catalytic activity"/>
    <property type="evidence" value="ECO:0007669"/>
    <property type="project" value="InterPro"/>
</dbReference>
<dbReference type="SUPFAM" id="SSF52540">
    <property type="entry name" value="P-loop containing nucleoside triphosphate hydrolases"/>
    <property type="match status" value="1"/>
</dbReference>
<organism evidence="4 5">
    <name type="scientific">Trichoderma harzianum</name>
    <name type="common">Hypocrea lixii</name>
    <dbReference type="NCBI Taxonomy" id="5544"/>
    <lineage>
        <taxon>Eukaryota</taxon>
        <taxon>Fungi</taxon>
        <taxon>Dikarya</taxon>
        <taxon>Ascomycota</taxon>
        <taxon>Pezizomycotina</taxon>
        <taxon>Sordariomycetes</taxon>
        <taxon>Hypocreomycetidae</taxon>
        <taxon>Hypocreales</taxon>
        <taxon>Hypocreaceae</taxon>
        <taxon>Trichoderma</taxon>
    </lineage>
</organism>
<name>A0A0G0AEA1_TRIHA</name>
<dbReference type="Pfam" id="PF23239">
    <property type="entry name" value="DUF7069"/>
    <property type="match status" value="1"/>
</dbReference>
<evidence type="ECO:0000256" key="1">
    <source>
        <dbReference type="ARBA" id="ARBA00022737"/>
    </source>
</evidence>
<evidence type="ECO:0000313" key="5">
    <source>
        <dbReference type="Proteomes" id="UP000034112"/>
    </source>
</evidence>
<dbReference type="PANTHER" id="PTHR46082">
    <property type="entry name" value="ATP/GTP-BINDING PROTEIN-RELATED"/>
    <property type="match status" value="1"/>
</dbReference>
<dbReference type="AlphaFoldDB" id="A0A0G0AEA1"/>
<dbReference type="InterPro" id="IPR055497">
    <property type="entry name" value="DUF7069"/>
</dbReference>
<evidence type="ECO:0000313" key="4">
    <source>
        <dbReference type="EMBL" id="KKP03349.1"/>
    </source>
</evidence>
<dbReference type="EMBL" id="JOKZ01000113">
    <property type="protein sequence ID" value="KKP03349.1"/>
    <property type="molecule type" value="Genomic_DNA"/>
</dbReference>
<dbReference type="InterPro" id="IPR035994">
    <property type="entry name" value="Nucleoside_phosphorylase_sf"/>
</dbReference>
<protein>
    <recommendedName>
        <fullName evidence="6">Nucleoside phosphorylase domain-containing protein</fullName>
    </recommendedName>
</protein>
<reference evidence="5" key="1">
    <citation type="journal article" date="2015" name="Genome Announc.">
        <title>Draft whole-genome sequence of the biocontrol agent Trichoderma harzianum T6776.</title>
        <authorList>
            <person name="Baroncelli R."/>
            <person name="Piaggeschi G."/>
            <person name="Fiorini L."/>
            <person name="Bertolini E."/>
            <person name="Zapparata A."/>
            <person name="Pe M.E."/>
            <person name="Sarrocco S."/>
            <person name="Vannacci G."/>
        </authorList>
    </citation>
    <scope>NUCLEOTIDE SEQUENCE [LARGE SCALE GENOMIC DNA]</scope>
    <source>
        <strain evidence="5">T6776</strain>
    </source>
</reference>
<feature type="domain" description="DUF7069" evidence="2">
    <location>
        <begin position="591"/>
        <end position="658"/>
    </location>
</feature>
<evidence type="ECO:0008006" key="6">
    <source>
        <dbReference type="Google" id="ProtNLM"/>
    </source>
</evidence>